<evidence type="ECO:0000256" key="3">
    <source>
        <dbReference type="PROSITE-ProRule" id="PRU00023"/>
    </source>
</evidence>
<sequence length="135" mass="14766">MAGIFKDDAKLHKLCHDGKIERIKDFVATVEPEILLDRLNNRRGVFGYTPLHEAVSGNRSKVIPYLVELGANVNARANSGYTPLHLAARAGHIKCVKVLLDSAADISLTDDYGKTPKQTAGLSSKSNIVRLLRSE</sequence>
<reference evidence="5" key="1">
    <citation type="journal article" date="2010" name="Nature">
        <title>The Amphimedon queenslandica genome and the evolution of animal complexity.</title>
        <authorList>
            <person name="Srivastava M."/>
            <person name="Simakov O."/>
            <person name="Chapman J."/>
            <person name="Fahey B."/>
            <person name="Gauthier M.E."/>
            <person name="Mitros T."/>
            <person name="Richards G.S."/>
            <person name="Conaco C."/>
            <person name="Dacre M."/>
            <person name="Hellsten U."/>
            <person name="Larroux C."/>
            <person name="Putnam N.H."/>
            <person name="Stanke M."/>
            <person name="Adamska M."/>
            <person name="Darling A."/>
            <person name="Degnan S.M."/>
            <person name="Oakley T.H."/>
            <person name="Plachetzki D.C."/>
            <person name="Zhai Y."/>
            <person name="Adamski M."/>
            <person name="Calcino A."/>
            <person name="Cummins S.F."/>
            <person name="Goodstein D.M."/>
            <person name="Harris C."/>
            <person name="Jackson D.J."/>
            <person name="Leys S.P."/>
            <person name="Shu S."/>
            <person name="Woodcroft B.J."/>
            <person name="Vervoort M."/>
            <person name="Kosik K.S."/>
            <person name="Manning G."/>
            <person name="Degnan B.M."/>
            <person name="Rokhsar D.S."/>
        </authorList>
    </citation>
    <scope>NUCLEOTIDE SEQUENCE [LARGE SCALE GENOMIC DNA]</scope>
</reference>
<dbReference type="PROSITE" id="PS50297">
    <property type="entry name" value="ANK_REP_REGION"/>
    <property type="match status" value="2"/>
</dbReference>
<proteinExistence type="predicted"/>
<dbReference type="eggNOG" id="KOG4177">
    <property type="taxonomic scope" value="Eukaryota"/>
</dbReference>
<feature type="repeat" description="ANK" evidence="3">
    <location>
        <begin position="46"/>
        <end position="78"/>
    </location>
</feature>
<evidence type="ECO:0000256" key="2">
    <source>
        <dbReference type="ARBA" id="ARBA00023043"/>
    </source>
</evidence>
<dbReference type="PANTHER" id="PTHR24171:SF9">
    <property type="entry name" value="ANKYRIN REPEAT DOMAIN-CONTAINING PROTEIN 39"/>
    <property type="match status" value="1"/>
</dbReference>
<dbReference type="Pfam" id="PF12796">
    <property type="entry name" value="Ank_2"/>
    <property type="match status" value="1"/>
</dbReference>
<name>A0A1X7SPY7_AMPQE</name>
<dbReference type="InParanoid" id="A0A1X7SPY7"/>
<dbReference type="EnsemblMetazoa" id="Aqu2.1.04155_001">
    <property type="protein sequence ID" value="Aqu2.1.04155_001"/>
    <property type="gene ID" value="Aqu2.1.04155"/>
</dbReference>
<dbReference type="KEGG" id="aqu:105315964"/>
<dbReference type="InterPro" id="IPR002110">
    <property type="entry name" value="Ankyrin_rpt"/>
</dbReference>
<accession>A0A1X7SPY7</accession>
<keyword evidence="5" id="KW-1185">Reference proteome</keyword>
<dbReference type="InterPro" id="IPR036770">
    <property type="entry name" value="Ankyrin_rpt-contain_sf"/>
</dbReference>
<dbReference type="PANTHER" id="PTHR24171">
    <property type="entry name" value="ANKYRIN REPEAT DOMAIN-CONTAINING PROTEIN 39-RELATED"/>
    <property type="match status" value="1"/>
</dbReference>
<evidence type="ECO:0000313" key="5">
    <source>
        <dbReference type="Proteomes" id="UP000007879"/>
    </source>
</evidence>
<dbReference type="OMA" id="ADPLYEN"/>
<dbReference type="SUPFAM" id="SSF48403">
    <property type="entry name" value="Ankyrin repeat"/>
    <property type="match status" value="1"/>
</dbReference>
<gene>
    <name evidence="4" type="primary">105315964</name>
</gene>
<evidence type="ECO:0000256" key="1">
    <source>
        <dbReference type="ARBA" id="ARBA00022737"/>
    </source>
</evidence>
<evidence type="ECO:0000313" key="4">
    <source>
        <dbReference type="EnsemblMetazoa" id="Aqu2.1.04155_001"/>
    </source>
</evidence>
<organism evidence="4">
    <name type="scientific">Amphimedon queenslandica</name>
    <name type="common">Sponge</name>
    <dbReference type="NCBI Taxonomy" id="400682"/>
    <lineage>
        <taxon>Eukaryota</taxon>
        <taxon>Metazoa</taxon>
        <taxon>Porifera</taxon>
        <taxon>Demospongiae</taxon>
        <taxon>Heteroscleromorpha</taxon>
        <taxon>Haplosclerida</taxon>
        <taxon>Niphatidae</taxon>
        <taxon>Amphimedon</taxon>
    </lineage>
</organism>
<dbReference type="Proteomes" id="UP000007879">
    <property type="component" value="Unassembled WGS sequence"/>
</dbReference>
<keyword evidence="1" id="KW-0677">Repeat</keyword>
<dbReference type="PROSITE" id="PS50088">
    <property type="entry name" value="ANK_REPEAT"/>
    <property type="match status" value="2"/>
</dbReference>
<dbReference type="AlphaFoldDB" id="A0A1X7SPY7"/>
<dbReference type="Gene3D" id="1.25.40.20">
    <property type="entry name" value="Ankyrin repeat-containing domain"/>
    <property type="match status" value="2"/>
</dbReference>
<keyword evidence="2 3" id="KW-0040">ANK repeat</keyword>
<dbReference type="EnsemblMetazoa" id="XM_011410746.1">
    <property type="protein sequence ID" value="XP_011409048.1"/>
    <property type="gene ID" value="LOC105315964"/>
</dbReference>
<dbReference type="OrthoDB" id="194358at2759"/>
<dbReference type="SMART" id="SM00248">
    <property type="entry name" value="ANK"/>
    <property type="match status" value="2"/>
</dbReference>
<feature type="repeat" description="ANK" evidence="3">
    <location>
        <begin position="79"/>
        <end position="111"/>
    </location>
</feature>
<dbReference type="STRING" id="400682.A0A1X7SPY7"/>
<reference evidence="4" key="2">
    <citation type="submission" date="2017-05" db="UniProtKB">
        <authorList>
            <consortium name="EnsemblMetazoa"/>
        </authorList>
    </citation>
    <scope>IDENTIFICATION</scope>
</reference>
<protein>
    <submittedName>
        <fullName evidence="4">Uncharacterized protein</fullName>
    </submittedName>
</protein>